<name>A0A6A5UGD1_9PLEO</name>
<evidence type="ECO:0000313" key="1">
    <source>
        <dbReference type="EMBL" id="KAF1962822.1"/>
    </source>
</evidence>
<evidence type="ECO:0000313" key="2">
    <source>
        <dbReference type="Proteomes" id="UP000800035"/>
    </source>
</evidence>
<dbReference type="AlphaFoldDB" id="A0A6A5UGD1"/>
<gene>
    <name evidence="1" type="ORF">CC80DRAFT_588321</name>
</gene>
<keyword evidence="2" id="KW-1185">Reference proteome</keyword>
<reference evidence="1" key="1">
    <citation type="journal article" date="2020" name="Stud. Mycol.">
        <title>101 Dothideomycetes genomes: a test case for predicting lifestyles and emergence of pathogens.</title>
        <authorList>
            <person name="Haridas S."/>
            <person name="Albert R."/>
            <person name="Binder M."/>
            <person name="Bloem J."/>
            <person name="Labutti K."/>
            <person name="Salamov A."/>
            <person name="Andreopoulos B."/>
            <person name="Baker S."/>
            <person name="Barry K."/>
            <person name="Bills G."/>
            <person name="Bluhm B."/>
            <person name="Cannon C."/>
            <person name="Castanera R."/>
            <person name="Culley D."/>
            <person name="Daum C."/>
            <person name="Ezra D."/>
            <person name="Gonzalez J."/>
            <person name="Henrissat B."/>
            <person name="Kuo A."/>
            <person name="Liang C."/>
            <person name="Lipzen A."/>
            <person name="Lutzoni F."/>
            <person name="Magnuson J."/>
            <person name="Mondo S."/>
            <person name="Nolan M."/>
            <person name="Ohm R."/>
            <person name="Pangilinan J."/>
            <person name="Park H.-J."/>
            <person name="Ramirez L."/>
            <person name="Alfaro M."/>
            <person name="Sun H."/>
            <person name="Tritt A."/>
            <person name="Yoshinaga Y."/>
            <person name="Zwiers L.-H."/>
            <person name="Turgeon B."/>
            <person name="Goodwin S."/>
            <person name="Spatafora J."/>
            <person name="Crous P."/>
            <person name="Grigoriev I."/>
        </authorList>
    </citation>
    <scope>NUCLEOTIDE SEQUENCE</scope>
    <source>
        <strain evidence="1">CBS 675.92</strain>
    </source>
</reference>
<protein>
    <submittedName>
        <fullName evidence="1">Uncharacterized protein</fullName>
    </submittedName>
</protein>
<proteinExistence type="predicted"/>
<organism evidence="1 2">
    <name type="scientific">Byssothecium circinans</name>
    <dbReference type="NCBI Taxonomy" id="147558"/>
    <lineage>
        <taxon>Eukaryota</taxon>
        <taxon>Fungi</taxon>
        <taxon>Dikarya</taxon>
        <taxon>Ascomycota</taxon>
        <taxon>Pezizomycotina</taxon>
        <taxon>Dothideomycetes</taxon>
        <taxon>Pleosporomycetidae</taxon>
        <taxon>Pleosporales</taxon>
        <taxon>Massarineae</taxon>
        <taxon>Massarinaceae</taxon>
        <taxon>Byssothecium</taxon>
    </lineage>
</organism>
<accession>A0A6A5UGD1</accession>
<dbReference type="EMBL" id="ML976978">
    <property type="protein sequence ID" value="KAF1962822.1"/>
    <property type="molecule type" value="Genomic_DNA"/>
</dbReference>
<sequence length="252" mass="28708">MSGPLPTISTSATTGTWSAGLIGCIISMNSPSAESDRSTLHHQMAQMLRQRRNGRERLPNDSWPWPWRPNLPEAQVSGLLARYEWLFSEEPYISPFTDMYKLSPDHQRRIHQITQTIFFATKRDINQCLACSRIKKLSTGIHPTALAISLVETVRHGVFLSRKDRDRRRLPWFEELGEGYREVLRYVGNQTERSFRTATKKGYLTLGILVFFAPFVIENLGFKEDGITPGGRPAPETALLLPYAPGKFWEAT</sequence>
<dbReference type="Proteomes" id="UP000800035">
    <property type="component" value="Unassembled WGS sequence"/>
</dbReference>